<protein>
    <recommendedName>
        <fullName evidence="3">Beta-glucuronidase</fullName>
        <ecNumber evidence="2">3.2.1.31</ecNumber>
    </recommendedName>
</protein>
<dbReference type="GO" id="GO:0030246">
    <property type="term" value="F:carbohydrate binding"/>
    <property type="evidence" value="ECO:0007669"/>
    <property type="project" value="TreeGrafter"/>
</dbReference>
<dbReference type="Gene3D" id="3.20.20.80">
    <property type="entry name" value="Glycosidases"/>
    <property type="match status" value="1"/>
</dbReference>
<evidence type="ECO:0000313" key="10">
    <source>
        <dbReference type="EMBL" id="RTE11261.1"/>
    </source>
</evidence>
<feature type="domain" description="Glycoside hydrolase family 2 catalytic" evidence="8">
    <location>
        <begin position="279"/>
        <end position="591"/>
    </location>
</feature>
<dbReference type="InterPro" id="IPR008979">
    <property type="entry name" value="Galactose-bd-like_sf"/>
</dbReference>
<dbReference type="InterPro" id="IPR013783">
    <property type="entry name" value="Ig-like_fold"/>
</dbReference>
<comment type="caution">
    <text evidence="10">The sequence shown here is derived from an EMBL/GenBank/DDBJ whole genome shotgun (WGS) entry which is preliminary data.</text>
</comment>
<dbReference type="InterPro" id="IPR017853">
    <property type="entry name" value="GH"/>
</dbReference>
<dbReference type="EC" id="3.2.1.31" evidence="2"/>
<keyword evidence="11" id="KW-1185">Reference proteome</keyword>
<dbReference type="GO" id="GO:0005975">
    <property type="term" value="P:carbohydrate metabolic process"/>
    <property type="evidence" value="ECO:0007669"/>
    <property type="project" value="InterPro"/>
</dbReference>
<dbReference type="Pfam" id="PF02837">
    <property type="entry name" value="Glyco_hydro_2_N"/>
    <property type="match status" value="1"/>
</dbReference>
<dbReference type="OrthoDB" id="9762066at2"/>
<dbReference type="AlphaFoldDB" id="A0A430JJR1"/>
<dbReference type="SUPFAM" id="SSF51445">
    <property type="entry name" value="(Trans)glycosidases"/>
    <property type="match status" value="1"/>
</dbReference>
<dbReference type="InterPro" id="IPR023230">
    <property type="entry name" value="Glyco_hydro_2_CS"/>
</dbReference>
<sequence>MLYPQSNTKRELIELNGIWNFKLDDGTGATNRVYEQQLQGTIPMPVPASYNDLVEDARVRDHVGDVWYEREFYVSEAWQGKRIVLRFGSVTHYGKVWVNGQEVMEHHGGYTPFEADIAPYVYFDRKNRVTVLVNNVLDFTTIPIGELQVRRDSVGNEIRKQDYFHDFFNYSGIHRPVRIYTTAQQYVKDITIRSELRGQTGVVQCEVETEGSSNVRVTILDEQENMVAEASGVHAVLEIEKPTLWEPGAAYLYTLKAEVIGKEGTVVDTYSEPFGIRTVKVEGKQFLINGKPFYFKGFGKHEDAEIHGKGLDEALNIKDFSLLKWMGANSFRTSHYPYAEEIMRLADREGIVVVDEVAAVGLHLSLGAYASSNTRNTWQTVQCQESHKAAIKELIKRDKNHACVVMWAIANEPAGEEEGAYEYFKPLADLTRELDPTRPLTIVNYYAASPTTCKIHTLSDVLCLNRYVGWYAFGNDLEMAGRVLNQELLAWWELTGKPVFLTEFGADTIQGLTSTVPLMWSEEYQCEFLKTYHQVMDKLDFVAGEHVWNFADFATKQGIVRVDGNKKGVFTRDRRPKKAAHFLRERYQNIKDYYYKIEK</sequence>
<dbReference type="InterPro" id="IPR036156">
    <property type="entry name" value="Beta-gal/glucu_dom_sf"/>
</dbReference>
<dbReference type="RefSeq" id="WP_126139712.1">
    <property type="nucleotide sequence ID" value="NZ_RXHU01000011.1"/>
</dbReference>
<dbReference type="PANTHER" id="PTHR10066">
    <property type="entry name" value="BETA-GLUCURONIDASE"/>
    <property type="match status" value="1"/>
</dbReference>
<name>A0A430JJR1_9BACL</name>
<gene>
    <name evidence="10" type="ORF">EJQ19_02975</name>
</gene>
<dbReference type="GO" id="GO:0019391">
    <property type="term" value="P:glucuronoside catabolic process"/>
    <property type="evidence" value="ECO:0007669"/>
    <property type="project" value="TreeGrafter"/>
</dbReference>
<evidence type="ECO:0000259" key="7">
    <source>
        <dbReference type="Pfam" id="PF00703"/>
    </source>
</evidence>
<feature type="domain" description="Glycosyl hydrolases family 2 sugar binding" evidence="9">
    <location>
        <begin position="14"/>
        <end position="182"/>
    </location>
</feature>
<dbReference type="Pfam" id="PF00703">
    <property type="entry name" value="Glyco_hydro_2"/>
    <property type="match status" value="1"/>
</dbReference>
<evidence type="ECO:0000256" key="6">
    <source>
        <dbReference type="RuleBase" id="RU361154"/>
    </source>
</evidence>
<dbReference type="InterPro" id="IPR006101">
    <property type="entry name" value="Glyco_hydro_2"/>
</dbReference>
<dbReference type="Gene3D" id="2.60.40.10">
    <property type="entry name" value="Immunoglobulins"/>
    <property type="match status" value="1"/>
</dbReference>
<evidence type="ECO:0000256" key="1">
    <source>
        <dbReference type="ARBA" id="ARBA00007401"/>
    </source>
</evidence>
<reference evidence="10 11" key="1">
    <citation type="submission" date="2018-12" db="EMBL/GenBank/DDBJ databases">
        <title>Bacillus ochoae sp. nov., Paenibacillus whitsoniae sp. nov., Paenibacillus spiritus sp. nov. Isolated from the Mars Exploration Rover during spacecraft assembly.</title>
        <authorList>
            <person name="Seuylemezian A."/>
            <person name="Vaishampayan P."/>
        </authorList>
    </citation>
    <scope>NUCLEOTIDE SEQUENCE [LARGE SCALE GENOMIC DNA]</scope>
    <source>
        <strain evidence="10 11">MER 54</strain>
    </source>
</reference>
<dbReference type="GO" id="GO:0004566">
    <property type="term" value="F:beta-glucuronidase activity"/>
    <property type="evidence" value="ECO:0007669"/>
    <property type="project" value="UniProtKB-EC"/>
</dbReference>
<dbReference type="InterPro" id="IPR006103">
    <property type="entry name" value="Glyco_hydro_2_cat"/>
</dbReference>
<evidence type="ECO:0000256" key="3">
    <source>
        <dbReference type="ARBA" id="ARBA00016205"/>
    </source>
</evidence>
<dbReference type="SUPFAM" id="SSF49785">
    <property type="entry name" value="Galactose-binding domain-like"/>
    <property type="match status" value="1"/>
</dbReference>
<evidence type="ECO:0000259" key="8">
    <source>
        <dbReference type="Pfam" id="PF02836"/>
    </source>
</evidence>
<evidence type="ECO:0000313" key="11">
    <source>
        <dbReference type="Proteomes" id="UP000276128"/>
    </source>
</evidence>
<dbReference type="SUPFAM" id="SSF49303">
    <property type="entry name" value="beta-Galactosidase/glucuronidase domain"/>
    <property type="match status" value="1"/>
</dbReference>
<dbReference type="Pfam" id="PF02836">
    <property type="entry name" value="Glyco_hydro_2_C"/>
    <property type="match status" value="1"/>
</dbReference>
<dbReference type="InterPro" id="IPR006102">
    <property type="entry name" value="Ig-like_GH2"/>
</dbReference>
<evidence type="ECO:0000256" key="4">
    <source>
        <dbReference type="ARBA" id="ARBA00022801"/>
    </source>
</evidence>
<dbReference type="NCBIfam" id="NF007538">
    <property type="entry name" value="PRK10150.1"/>
    <property type="match status" value="1"/>
</dbReference>
<evidence type="ECO:0000256" key="2">
    <source>
        <dbReference type="ARBA" id="ARBA00012761"/>
    </source>
</evidence>
<evidence type="ECO:0000259" key="9">
    <source>
        <dbReference type="Pfam" id="PF02837"/>
    </source>
</evidence>
<dbReference type="PANTHER" id="PTHR10066:SF67">
    <property type="entry name" value="BETA-GLUCURONIDASE"/>
    <property type="match status" value="1"/>
</dbReference>
<dbReference type="PROSITE" id="PS00719">
    <property type="entry name" value="GLYCOSYL_HYDROL_F2_1"/>
    <property type="match status" value="1"/>
</dbReference>
<proteinExistence type="inferred from homology"/>
<organism evidence="10 11">
    <name type="scientific">Paenibacillus whitsoniae</name>
    <dbReference type="NCBI Taxonomy" id="2496558"/>
    <lineage>
        <taxon>Bacteria</taxon>
        <taxon>Bacillati</taxon>
        <taxon>Bacillota</taxon>
        <taxon>Bacilli</taxon>
        <taxon>Bacillales</taxon>
        <taxon>Paenibacillaceae</taxon>
        <taxon>Paenibacillus</taxon>
    </lineage>
</organism>
<comment type="similarity">
    <text evidence="1 6">Belongs to the glycosyl hydrolase 2 family.</text>
</comment>
<keyword evidence="4 6" id="KW-0378">Hydrolase</keyword>
<dbReference type="Proteomes" id="UP000276128">
    <property type="component" value="Unassembled WGS sequence"/>
</dbReference>
<dbReference type="EMBL" id="RXHU01000011">
    <property type="protein sequence ID" value="RTE11261.1"/>
    <property type="molecule type" value="Genomic_DNA"/>
</dbReference>
<feature type="domain" description="Glycoside hydrolase family 2 immunoglobulin-like beta-sandwich" evidence="7">
    <location>
        <begin position="186"/>
        <end position="277"/>
    </location>
</feature>
<evidence type="ECO:0000256" key="5">
    <source>
        <dbReference type="ARBA" id="ARBA00023295"/>
    </source>
</evidence>
<dbReference type="InterPro" id="IPR006104">
    <property type="entry name" value="Glyco_hydro_2_N"/>
</dbReference>
<dbReference type="Gene3D" id="2.60.120.260">
    <property type="entry name" value="Galactose-binding domain-like"/>
    <property type="match status" value="1"/>
</dbReference>
<keyword evidence="5 6" id="KW-0326">Glycosidase</keyword>
<dbReference type="FunFam" id="2.60.120.260:FF:000027">
    <property type="entry name" value="Beta-glucuronidase"/>
    <property type="match status" value="1"/>
</dbReference>
<accession>A0A430JJR1</accession>
<dbReference type="FunFam" id="3.20.20.80:FF:000080">
    <property type="entry name" value="Beta-glucuronidase UidA"/>
    <property type="match status" value="1"/>
</dbReference>
<dbReference type="PRINTS" id="PR00132">
    <property type="entry name" value="GLHYDRLASE2"/>
</dbReference>